<dbReference type="InterPro" id="IPR000772">
    <property type="entry name" value="Ricin_B_lectin"/>
</dbReference>
<name>A0A9P8AEE8_9AGAR</name>
<dbReference type="CDD" id="cd00161">
    <property type="entry name" value="beta-trefoil_Ricin-like"/>
    <property type="match status" value="1"/>
</dbReference>
<dbReference type="SMART" id="SM00458">
    <property type="entry name" value="RICIN"/>
    <property type="match status" value="2"/>
</dbReference>
<dbReference type="Gene3D" id="2.80.10.50">
    <property type="match status" value="2"/>
</dbReference>
<evidence type="ECO:0000313" key="6">
    <source>
        <dbReference type="Proteomes" id="UP001049176"/>
    </source>
</evidence>
<dbReference type="Pfam" id="PF00652">
    <property type="entry name" value="Ricin_B_lectin"/>
    <property type="match status" value="2"/>
</dbReference>
<evidence type="ECO:0000256" key="1">
    <source>
        <dbReference type="ARBA" id="ARBA00022734"/>
    </source>
</evidence>
<keyword evidence="3" id="KW-0732">Signal</keyword>
<keyword evidence="1" id="KW-0430">Lectin</keyword>
<feature type="signal peptide" evidence="3">
    <location>
        <begin position="1"/>
        <end position="17"/>
    </location>
</feature>
<dbReference type="GO" id="GO:0030246">
    <property type="term" value="F:carbohydrate binding"/>
    <property type="evidence" value="ECO:0007669"/>
    <property type="project" value="UniProtKB-KW"/>
</dbReference>
<evidence type="ECO:0000259" key="4">
    <source>
        <dbReference type="SMART" id="SM00458"/>
    </source>
</evidence>
<dbReference type="RefSeq" id="XP_043014913.1">
    <property type="nucleotide sequence ID" value="XM_043146213.1"/>
</dbReference>
<feature type="domain" description="Ricin B lectin" evidence="4">
    <location>
        <begin position="176"/>
        <end position="310"/>
    </location>
</feature>
<organism evidence="5 6">
    <name type="scientific">Marasmius oreades</name>
    <name type="common">fairy-ring Marasmius</name>
    <dbReference type="NCBI Taxonomy" id="181124"/>
    <lineage>
        <taxon>Eukaryota</taxon>
        <taxon>Fungi</taxon>
        <taxon>Dikarya</taxon>
        <taxon>Basidiomycota</taxon>
        <taxon>Agaricomycotina</taxon>
        <taxon>Agaricomycetes</taxon>
        <taxon>Agaricomycetidae</taxon>
        <taxon>Agaricales</taxon>
        <taxon>Marasmiineae</taxon>
        <taxon>Marasmiaceae</taxon>
        <taxon>Marasmius</taxon>
    </lineage>
</organism>
<dbReference type="PROSITE" id="PS50231">
    <property type="entry name" value="RICIN_B_LECTIN"/>
    <property type="match status" value="2"/>
</dbReference>
<dbReference type="PANTHER" id="PTHR11675">
    <property type="entry name" value="N-ACETYLGALACTOSAMINYLTRANSFERASE"/>
    <property type="match status" value="1"/>
</dbReference>
<dbReference type="AlphaFoldDB" id="A0A9P8AEE8"/>
<dbReference type="GO" id="GO:0004653">
    <property type="term" value="F:polypeptide N-acetylgalactosaminyltransferase activity"/>
    <property type="evidence" value="ECO:0007669"/>
    <property type="project" value="TreeGrafter"/>
</dbReference>
<dbReference type="GO" id="GO:0006493">
    <property type="term" value="P:protein O-linked glycosylation"/>
    <property type="evidence" value="ECO:0007669"/>
    <property type="project" value="TreeGrafter"/>
</dbReference>
<comment type="caution">
    <text evidence="5">The sequence shown here is derived from an EMBL/GenBank/DDBJ whole genome shotgun (WGS) entry which is preliminary data.</text>
</comment>
<dbReference type="SUPFAM" id="SSF50370">
    <property type="entry name" value="Ricin B-like lectins"/>
    <property type="match status" value="2"/>
</dbReference>
<dbReference type="InterPro" id="IPR035992">
    <property type="entry name" value="Ricin_B-like_lectins"/>
</dbReference>
<reference evidence="5" key="1">
    <citation type="journal article" date="2021" name="Genome Biol. Evol.">
        <title>The assembled and annotated genome of the fairy-ring fungus Marasmius oreades.</title>
        <authorList>
            <person name="Hiltunen M."/>
            <person name="Ament-Velasquez S.L."/>
            <person name="Johannesson H."/>
        </authorList>
    </citation>
    <scope>NUCLEOTIDE SEQUENCE</scope>
    <source>
        <strain evidence="5">03SP1</strain>
    </source>
</reference>
<evidence type="ECO:0000256" key="3">
    <source>
        <dbReference type="SAM" id="SignalP"/>
    </source>
</evidence>
<evidence type="ECO:0000313" key="5">
    <source>
        <dbReference type="EMBL" id="KAG7098443.1"/>
    </source>
</evidence>
<keyword evidence="6" id="KW-1185">Reference proteome</keyword>
<feature type="domain" description="Ricin B lectin" evidence="4">
    <location>
        <begin position="26"/>
        <end position="161"/>
    </location>
</feature>
<keyword evidence="2" id="KW-1015">Disulfide bond</keyword>
<protein>
    <recommendedName>
        <fullName evidence="4">Ricin B lectin domain-containing protein</fullName>
    </recommendedName>
</protein>
<dbReference type="Proteomes" id="UP001049176">
    <property type="component" value="Chromosome 1"/>
</dbReference>
<sequence length="310" mass="33605">MRTTTVISLSFVAVAAASPYQLQTSAPTWRFAGKQGCISAPSNTAGTPVVIHDCNTEDVANHSWDLFLPTRQDEQPQQIKVFNNKCLDVVGGANTDGAKIQIWDCVAGNTNQLWTVTRGGHLQWTGTNKCVDLPSGSVTDGTQLQIWTCVDGNTNQQWYGYNVPNNEVVWERVVGGPPDPSTPLMCMVAESNKDGAAVSLALCDHITNTFLAGNQTWVLPVLPLTGPIKTYGGSKCLDVRGGSDANGTPLQIWPCVKGSTSQQWALMYSSSVISWVGKNKCVDITNGNLTAGNHLQIWDCNPDNSNQWWY</sequence>
<dbReference type="OrthoDB" id="6770063at2759"/>
<gene>
    <name evidence="5" type="ORF">E1B28_000394</name>
</gene>
<dbReference type="EMBL" id="CM032181">
    <property type="protein sequence ID" value="KAG7098443.1"/>
    <property type="molecule type" value="Genomic_DNA"/>
</dbReference>
<feature type="chain" id="PRO_5040471756" description="Ricin B lectin domain-containing protein" evidence="3">
    <location>
        <begin position="18"/>
        <end position="310"/>
    </location>
</feature>
<evidence type="ECO:0000256" key="2">
    <source>
        <dbReference type="ARBA" id="ARBA00023157"/>
    </source>
</evidence>
<accession>A0A9P8AEE8</accession>
<dbReference type="GeneID" id="66069470"/>
<dbReference type="PANTHER" id="PTHR11675:SF126">
    <property type="entry name" value="RICIN B LECTIN DOMAIN-CONTAINING PROTEIN"/>
    <property type="match status" value="1"/>
</dbReference>
<dbReference type="KEGG" id="more:E1B28_000394"/>
<proteinExistence type="predicted"/>